<feature type="compositionally biased region" description="Polar residues" evidence="1">
    <location>
        <begin position="481"/>
        <end position="496"/>
    </location>
</feature>
<evidence type="ECO:0008006" key="4">
    <source>
        <dbReference type="Google" id="ProtNLM"/>
    </source>
</evidence>
<dbReference type="RefSeq" id="XP_019895952.2">
    <property type="nucleotide sequence ID" value="XM_020040393.2"/>
</dbReference>
<evidence type="ECO:0000313" key="2">
    <source>
        <dbReference type="Ensembl" id="ENSELUP00000028215.2"/>
    </source>
</evidence>
<dbReference type="InterPro" id="IPR040091">
    <property type="entry name" value="LRRC56"/>
</dbReference>
<feature type="region of interest" description="Disordered" evidence="1">
    <location>
        <begin position="449"/>
        <end position="539"/>
    </location>
</feature>
<evidence type="ECO:0000256" key="1">
    <source>
        <dbReference type="SAM" id="MobiDB-lite"/>
    </source>
</evidence>
<dbReference type="InParanoid" id="A0A3P8ZHT1"/>
<dbReference type="SUPFAM" id="SSF52058">
    <property type="entry name" value="L domain-like"/>
    <property type="match status" value="1"/>
</dbReference>
<accession>A0A3P8ZHT1</accession>
<protein>
    <recommendedName>
        <fullName evidence="4">Leucine rich repeat containing 56</fullName>
    </recommendedName>
</protein>
<dbReference type="GeneID" id="105018345"/>
<feature type="region of interest" description="Disordered" evidence="1">
    <location>
        <begin position="325"/>
        <end position="357"/>
    </location>
</feature>
<dbReference type="STRING" id="8010.ENSELUP00000028215"/>
<keyword evidence="3" id="KW-1185">Reference proteome</keyword>
<dbReference type="Ensembl" id="ENSELUT00000013942.3">
    <property type="protein sequence ID" value="ENSELUP00000028215.2"/>
    <property type="gene ID" value="ENSELUG00000004702.3"/>
</dbReference>
<dbReference type="Proteomes" id="UP000265140">
    <property type="component" value="Chromosome 19"/>
</dbReference>
<dbReference type="PANTHER" id="PTHR22708">
    <property type="entry name" value="LEUCINE-RICH REPEAT-CONTAINING PROTEIN 56"/>
    <property type="match status" value="1"/>
</dbReference>
<feature type="compositionally biased region" description="Polar residues" evidence="1">
    <location>
        <begin position="657"/>
        <end position="672"/>
    </location>
</feature>
<name>A0A3P8ZHT1_ESOLU</name>
<reference evidence="3" key="1">
    <citation type="journal article" date="2014" name="PLoS ONE">
        <title>The genome and linkage map of the northern pike (Esox lucius): conserved synteny revealed between the salmonid sister group and the Neoteleostei.</title>
        <authorList>
            <person name="Rondeau E.B."/>
            <person name="Minkley D.R."/>
            <person name="Leong J.S."/>
            <person name="Messmer A.M."/>
            <person name="Jantzen J.R."/>
            <person name="von Schalburg K.R."/>
            <person name="Lemon C."/>
            <person name="Bird N.H."/>
            <person name="Koop B.F."/>
        </authorList>
    </citation>
    <scope>NUCLEOTIDE SEQUENCE</scope>
</reference>
<dbReference type="Gene3D" id="3.80.10.10">
    <property type="entry name" value="Ribonuclease Inhibitor"/>
    <property type="match status" value="1"/>
</dbReference>
<feature type="region of interest" description="Disordered" evidence="1">
    <location>
        <begin position="283"/>
        <end position="312"/>
    </location>
</feature>
<feature type="compositionally biased region" description="Low complexity" evidence="1">
    <location>
        <begin position="512"/>
        <end position="521"/>
    </location>
</feature>
<feature type="compositionally biased region" description="Polar residues" evidence="1">
    <location>
        <begin position="526"/>
        <end position="537"/>
    </location>
</feature>
<proteinExistence type="predicted"/>
<reference evidence="2" key="3">
    <citation type="submission" date="2025-08" db="UniProtKB">
        <authorList>
            <consortium name="Ensembl"/>
        </authorList>
    </citation>
    <scope>IDENTIFICATION</scope>
</reference>
<sequence>MYIVEYDRIINLLEVSGVMSCFQDLVPIAQQGTARVQVTDLSGSDQVNPNPAVFEESGMLVELYLSPEKLKYFSGIEDLSLITCLEICVDTRENTLGNFGAYLPKLIQLKMNNSMIKSVRDLGTTLSHLQVLWMSRCSLSDLDGIPSFSSLKELYVAYNNVSDLSQVSMLEALQLLDLEGNDVDDLVQVQYLGLCSQLHTLTLEGNPVCVRPHPNANQSEGEEGYCYRSAVRDLVPQLRYLDDLCAKEAGPSFSSTMGEDWALLRRSIKDGCSAETAEEERRKCAFSRPASSQRTSSSLSGSCSSSRPASARPLSAAGSRLFLGPRPLSAAGSRTLSPPESRTGFAEGDQGSVDPGASVLTHGAGKILFCGNPVQALRARRQKMRSGAPSPVSTPSDPLHVPEHTYDLEEQDGRHRSEVFAELRAWREHHHKRLLAMERDGPQILTIFHSDEEDDDGNEGSLSVFSGEEEEVDKDSDRSTHWLNTCSPESSIQSPSPGVFQREVQSPEVANPSLSPDSTLSPSPPQSATSGHGSQRPSDLRARRLKAIGRVAGTGPGAMAVLRPAKDPTVPGSTIGDPGFGNLELREAVRLRVPLLPQAMLHRPHRPASSPLFRGLSSLAGQDSVQSVHEHQSLISCRPPETPAVLRPRTARAVLQKTPQPLTNQPNRGDSH</sequence>
<dbReference type="GeneTree" id="ENSGT00390000001545"/>
<dbReference type="PANTHER" id="PTHR22708:SF0">
    <property type="entry name" value="LEUCINE-RICH REPEAT-CONTAINING PROTEIN 56"/>
    <property type="match status" value="1"/>
</dbReference>
<reference evidence="2" key="4">
    <citation type="submission" date="2025-09" db="UniProtKB">
        <authorList>
            <consortium name="Ensembl"/>
        </authorList>
    </citation>
    <scope>IDENTIFICATION</scope>
</reference>
<dbReference type="OrthoDB" id="676979at2759"/>
<organism evidence="2 3">
    <name type="scientific">Esox lucius</name>
    <name type="common">Northern pike</name>
    <dbReference type="NCBI Taxonomy" id="8010"/>
    <lineage>
        <taxon>Eukaryota</taxon>
        <taxon>Metazoa</taxon>
        <taxon>Chordata</taxon>
        <taxon>Craniata</taxon>
        <taxon>Vertebrata</taxon>
        <taxon>Euteleostomi</taxon>
        <taxon>Actinopterygii</taxon>
        <taxon>Neopterygii</taxon>
        <taxon>Teleostei</taxon>
        <taxon>Protacanthopterygii</taxon>
        <taxon>Esociformes</taxon>
        <taxon>Esocidae</taxon>
        <taxon>Esox</taxon>
    </lineage>
</organism>
<dbReference type="OMA" id="CGTHDLS"/>
<feature type="region of interest" description="Disordered" evidence="1">
    <location>
        <begin position="625"/>
        <end position="672"/>
    </location>
</feature>
<evidence type="ECO:0000313" key="3">
    <source>
        <dbReference type="Proteomes" id="UP000265140"/>
    </source>
</evidence>
<dbReference type="Bgee" id="ENSELUG00000004702">
    <property type="expression patterns" value="Expressed in ovary and 10 other cell types or tissues"/>
</dbReference>
<gene>
    <name evidence="2" type="primary">LRRC56</name>
</gene>
<reference evidence="2" key="2">
    <citation type="submission" date="2020-02" db="EMBL/GenBank/DDBJ databases">
        <title>Esox lucius (northern pike) genome, fEsoLuc1, primary haplotype.</title>
        <authorList>
            <person name="Myers G."/>
            <person name="Karagic N."/>
            <person name="Meyer A."/>
            <person name="Pippel M."/>
            <person name="Reichard M."/>
            <person name="Winkler S."/>
            <person name="Tracey A."/>
            <person name="Sims Y."/>
            <person name="Howe K."/>
            <person name="Rhie A."/>
            <person name="Formenti G."/>
            <person name="Durbin R."/>
            <person name="Fedrigo O."/>
            <person name="Jarvis E.D."/>
        </authorList>
    </citation>
    <scope>NUCLEOTIDE SEQUENCE [LARGE SCALE GENOMIC DNA]</scope>
</reference>
<dbReference type="AlphaFoldDB" id="A0A3P8ZHT1"/>
<feature type="compositionally biased region" description="Low complexity" evidence="1">
    <location>
        <begin position="287"/>
        <end position="312"/>
    </location>
</feature>
<dbReference type="InterPro" id="IPR032675">
    <property type="entry name" value="LRR_dom_sf"/>
</dbReference>